<feature type="non-terminal residue" evidence="1">
    <location>
        <position position="74"/>
    </location>
</feature>
<dbReference type="Proteomes" id="UP001163823">
    <property type="component" value="Chromosome 13"/>
</dbReference>
<accession>A0AAD7KUG1</accession>
<evidence type="ECO:0000313" key="2">
    <source>
        <dbReference type="Proteomes" id="UP001163823"/>
    </source>
</evidence>
<dbReference type="EMBL" id="JARAOO010000013">
    <property type="protein sequence ID" value="KAJ7946248.1"/>
    <property type="molecule type" value="Genomic_DNA"/>
</dbReference>
<dbReference type="KEGG" id="qsa:O6P43_031208"/>
<keyword evidence="2" id="KW-1185">Reference proteome</keyword>
<reference evidence="1" key="1">
    <citation type="journal article" date="2023" name="Science">
        <title>Elucidation of the pathway for biosynthesis of saponin adjuvants from the soapbark tree.</title>
        <authorList>
            <person name="Reed J."/>
            <person name="Orme A."/>
            <person name="El-Demerdash A."/>
            <person name="Owen C."/>
            <person name="Martin L.B.B."/>
            <person name="Misra R.C."/>
            <person name="Kikuchi S."/>
            <person name="Rejzek M."/>
            <person name="Martin A.C."/>
            <person name="Harkess A."/>
            <person name="Leebens-Mack J."/>
            <person name="Louveau T."/>
            <person name="Stephenson M.J."/>
            <person name="Osbourn A."/>
        </authorList>
    </citation>
    <scope>NUCLEOTIDE SEQUENCE</scope>
    <source>
        <strain evidence="1">S10</strain>
    </source>
</reference>
<evidence type="ECO:0000313" key="1">
    <source>
        <dbReference type="EMBL" id="KAJ7946248.1"/>
    </source>
</evidence>
<comment type="caution">
    <text evidence="1">The sequence shown here is derived from an EMBL/GenBank/DDBJ whole genome shotgun (WGS) entry which is preliminary data.</text>
</comment>
<protein>
    <submittedName>
        <fullName evidence="1">Uncharacterized protein</fullName>
    </submittedName>
</protein>
<proteinExistence type="predicted"/>
<organism evidence="1 2">
    <name type="scientific">Quillaja saponaria</name>
    <name type="common">Soap bark tree</name>
    <dbReference type="NCBI Taxonomy" id="32244"/>
    <lineage>
        <taxon>Eukaryota</taxon>
        <taxon>Viridiplantae</taxon>
        <taxon>Streptophyta</taxon>
        <taxon>Embryophyta</taxon>
        <taxon>Tracheophyta</taxon>
        <taxon>Spermatophyta</taxon>
        <taxon>Magnoliopsida</taxon>
        <taxon>eudicotyledons</taxon>
        <taxon>Gunneridae</taxon>
        <taxon>Pentapetalae</taxon>
        <taxon>rosids</taxon>
        <taxon>fabids</taxon>
        <taxon>Fabales</taxon>
        <taxon>Quillajaceae</taxon>
        <taxon>Quillaja</taxon>
    </lineage>
</organism>
<gene>
    <name evidence="1" type="ORF">O6P43_031208</name>
</gene>
<sequence>MKRGLFLYVVVSKGTAIFQLFPSKDQPLLVRGNAFLILDLGLNVVNSVGALNLQGDGLPGESLNKDLHPTTETE</sequence>
<dbReference type="AlphaFoldDB" id="A0AAD7KUG1"/>
<name>A0AAD7KUG1_QUISA</name>